<evidence type="ECO:0000256" key="1">
    <source>
        <dbReference type="SAM" id="SignalP"/>
    </source>
</evidence>
<sequence>MKRIFIRLLLLTFISGLTFATVSCSDNDDYTPIEDILPIATDDFASYPLAEAVEIPVLENDITGDEVSPTTVSIVGGVDTDSNGTLDKLDVANEGIWTVNALNGNITFTPSTSFIGNPTVIKYTVEDAEGNVSNQANVTITAVSIAVVDLTQVPYPKLSDYKFFVGDIKNQNPSFGVLPYKPASSLFTDYALKARFVWMPDGTTATYNGDENNLELPVGAVLIKNFYYNNVQPSNTTRIIETRLMIRKSDGWIFAEYVWNDEQTEAFLQMGGGLTSVTWLNQNGVSQTVSNYRIPSEVECLTCHKQEINPNPIGIKPQNLNTIYNYQTGMQNQLAKWIEMGYLQNNLPNTIASTVDYTDTSKSLDLRVRSYLDINCAHCHSEMGHCNYRDIRLDFVDTTTPANLGICEPPVQPVTGATSIVEPGNPGRSALHNRMNTNEANLMMPLVGRSVIHEEGVQLIQDWINSLSGCN</sequence>
<evidence type="ECO:0000313" key="3">
    <source>
        <dbReference type="EMBL" id="UPQ78028.1"/>
    </source>
</evidence>
<dbReference type="Pfam" id="PF19076">
    <property type="entry name" value="CshA_repeat"/>
    <property type="match status" value="1"/>
</dbReference>
<keyword evidence="1" id="KW-0732">Signal</keyword>
<evidence type="ECO:0000313" key="4">
    <source>
        <dbReference type="Proteomes" id="UP000830583"/>
    </source>
</evidence>
<reference evidence="3" key="1">
    <citation type="submission" date="2022-04" db="EMBL/GenBank/DDBJ databases">
        <title>Consumption of N2O by Flavobacterium azooxidireducens sp. nov. isolated from Decomposing Leaf Litter of Phragmites australis (Cav.).</title>
        <authorList>
            <person name="Behrendt U."/>
            <person name="Spanner T."/>
            <person name="Augustin J."/>
            <person name="Horn M.A."/>
            <person name="Kolb S."/>
            <person name="Ulrich A."/>
        </authorList>
    </citation>
    <scope>NUCLEOTIDE SEQUENCE</scope>
    <source>
        <strain evidence="3">IGB 4-14</strain>
    </source>
</reference>
<gene>
    <name evidence="3" type="ORF">M0M57_10320</name>
</gene>
<feature type="domain" description="CshA" evidence="2">
    <location>
        <begin position="82"/>
        <end position="133"/>
    </location>
</feature>
<organism evidence="3 4">
    <name type="scientific">Flavobacterium azooxidireducens</name>
    <dbReference type="NCBI Taxonomy" id="1871076"/>
    <lineage>
        <taxon>Bacteria</taxon>
        <taxon>Pseudomonadati</taxon>
        <taxon>Bacteroidota</taxon>
        <taxon>Flavobacteriia</taxon>
        <taxon>Flavobacteriales</taxon>
        <taxon>Flavobacteriaceae</taxon>
        <taxon>Flavobacterium</taxon>
    </lineage>
</organism>
<name>A0ABY4KE08_9FLAO</name>
<dbReference type="PROSITE" id="PS51257">
    <property type="entry name" value="PROKAR_LIPOPROTEIN"/>
    <property type="match status" value="1"/>
</dbReference>
<dbReference type="RefSeq" id="WP_248432960.1">
    <property type="nucleotide sequence ID" value="NZ_CP096205.1"/>
</dbReference>
<protein>
    <recommendedName>
        <fullName evidence="2">CshA domain-containing protein</fullName>
    </recommendedName>
</protein>
<feature type="signal peptide" evidence="1">
    <location>
        <begin position="1"/>
        <end position="20"/>
    </location>
</feature>
<accession>A0ABY4KE08</accession>
<evidence type="ECO:0000259" key="2">
    <source>
        <dbReference type="Pfam" id="PF19076"/>
    </source>
</evidence>
<proteinExistence type="predicted"/>
<dbReference type="Gene3D" id="2.60.40.2810">
    <property type="match status" value="1"/>
</dbReference>
<dbReference type="InterPro" id="IPR026395">
    <property type="entry name" value="CshA_fibril"/>
</dbReference>
<keyword evidence="4" id="KW-1185">Reference proteome</keyword>
<feature type="chain" id="PRO_5045228367" description="CshA domain-containing protein" evidence="1">
    <location>
        <begin position="21"/>
        <end position="471"/>
    </location>
</feature>
<dbReference type="Proteomes" id="UP000830583">
    <property type="component" value="Chromosome"/>
</dbReference>
<dbReference type="EMBL" id="CP096205">
    <property type="protein sequence ID" value="UPQ78028.1"/>
    <property type="molecule type" value="Genomic_DNA"/>
</dbReference>